<comment type="function">
    <text evidence="1">Required for the first step of diphthamide biosynthesis, the transfer of 3-amino-3-carboxypropyl from S-adenosyl-L-methionine to a histidine residue. Diphthamide is a post-translational modification of histidine which occurs in elongation factor 2.</text>
</comment>
<evidence type="ECO:0000313" key="15">
    <source>
        <dbReference type="EMBL" id="KAF2652244.1"/>
    </source>
</evidence>
<dbReference type="AlphaFoldDB" id="A0A6A6T152"/>
<evidence type="ECO:0000256" key="4">
    <source>
        <dbReference type="ARBA" id="ARBA00005156"/>
    </source>
</evidence>
<dbReference type="EMBL" id="MU004406">
    <property type="protein sequence ID" value="KAF2652244.1"/>
    <property type="molecule type" value="Genomic_DNA"/>
</dbReference>
<feature type="compositionally biased region" description="Basic and acidic residues" evidence="12">
    <location>
        <begin position="53"/>
        <end position="79"/>
    </location>
</feature>
<accession>A0A6A6T152</accession>
<evidence type="ECO:0000256" key="5">
    <source>
        <dbReference type="ARBA" id="ARBA00006169"/>
    </source>
</evidence>
<evidence type="ECO:0000259" key="14">
    <source>
        <dbReference type="PROSITE" id="PS51074"/>
    </source>
</evidence>
<feature type="domain" description="J" evidence="13">
    <location>
        <begin position="8"/>
        <end position="116"/>
    </location>
</feature>
<dbReference type="SUPFAM" id="SSF46565">
    <property type="entry name" value="Chaperone J-domain"/>
    <property type="match status" value="1"/>
</dbReference>
<dbReference type="PROSITE" id="PS50076">
    <property type="entry name" value="DNAJ_2"/>
    <property type="match status" value="1"/>
</dbReference>
<dbReference type="Pfam" id="PF05207">
    <property type="entry name" value="Zn_ribbon_CSL"/>
    <property type="match status" value="1"/>
</dbReference>
<proteinExistence type="inferred from homology"/>
<evidence type="ECO:0000256" key="6">
    <source>
        <dbReference type="ARBA" id="ARBA00021797"/>
    </source>
</evidence>
<dbReference type="InterPro" id="IPR001623">
    <property type="entry name" value="DnaJ_domain"/>
</dbReference>
<name>A0A6A6T152_9PLEO</name>
<dbReference type="Gene3D" id="1.10.287.110">
    <property type="entry name" value="DnaJ domain"/>
    <property type="match status" value="1"/>
</dbReference>
<dbReference type="Proteomes" id="UP000799324">
    <property type="component" value="Unassembled WGS sequence"/>
</dbReference>
<dbReference type="GO" id="GO:0005737">
    <property type="term" value="C:cytoplasm"/>
    <property type="evidence" value="ECO:0007669"/>
    <property type="project" value="UniProtKB-SubCell"/>
</dbReference>
<protein>
    <recommendedName>
        <fullName evidence="6">Diphthamide biosynthesis protein 4</fullName>
    </recommendedName>
</protein>
<evidence type="ECO:0000256" key="10">
    <source>
        <dbReference type="ARBA" id="ARBA00023004"/>
    </source>
</evidence>
<keyword evidence="8" id="KW-0479">Metal-binding</keyword>
<dbReference type="UniPathway" id="UPA00559"/>
<comment type="similarity">
    <text evidence="5">Belongs to the DPH4 family.</text>
</comment>
<dbReference type="CDD" id="cd06257">
    <property type="entry name" value="DnaJ"/>
    <property type="match status" value="1"/>
</dbReference>
<evidence type="ECO:0000256" key="7">
    <source>
        <dbReference type="ARBA" id="ARBA00022490"/>
    </source>
</evidence>
<dbReference type="OrthoDB" id="445556at2759"/>
<dbReference type="GO" id="GO:0005634">
    <property type="term" value="C:nucleus"/>
    <property type="evidence" value="ECO:0007669"/>
    <property type="project" value="UniProtKB-SubCell"/>
</dbReference>
<evidence type="ECO:0000256" key="12">
    <source>
        <dbReference type="SAM" id="MobiDB-lite"/>
    </source>
</evidence>
<dbReference type="InterPro" id="IPR007872">
    <property type="entry name" value="DPH_MB_dom"/>
</dbReference>
<evidence type="ECO:0000256" key="9">
    <source>
        <dbReference type="ARBA" id="ARBA00022833"/>
    </source>
</evidence>
<feature type="region of interest" description="Disordered" evidence="12">
    <location>
        <begin position="53"/>
        <end position="88"/>
    </location>
</feature>
<keyword evidence="9" id="KW-0862">Zinc</keyword>
<comment type="pathway">
    <text evidence="4">Protein modification; peptidyl-diphthamide biosynthesis.</text>
</comment>
<evidence type="ECO:0000256" key="2">
    <source>
        <dbReference type="ARBA" id="ARBA00004123"/>
    </source>
</evidence>
<reference evidence="15" key="1">
    <citation type="journal article" date="2020" name="Stud. Mycol.">
        <title>101 Dothideomycetes genomes: a test case for predicting lifestyles and emergence of pathogens.</title>
        <authorList>
            <person name="Haridas S."/>
            <person name="Albert R."/>
            <person name="Binder M."/>
            <person name="Bloem J."/>
            <person name="Labutti K."/>
            <person name="Salamov A."/>
            <person name="Andreopoulos B."/>
            <person name="Baker S."/>
            <person name="Barry K."/>
            <person name="Bills G."/>
            <person name="Bluhm B."/>
            <person name="Cannon C."/>
            <person name="Castanera R."/>
            <person name="Culley D."/>
            <person name="Daum C."/>
            <person name="Ezra D."/>
            <person name="Gonzalez J."/>
            <person name="Henrissat B."/>
            <person name="Kuo A."/>
            <person name="Liang C."/>
            <person name="Lipzen A."/>
            <person name="Lutzoni F."/>
            <person name="Magnuson J."/>
            <person name="Mondo S."/>
            <person name="Nolan M."/>
            <person name="Ohm R."/>
            <person name="Pangilinan J."/>
            <person name="Park H.-J."/>
            <person name="Ramirez L."/>
            <person name="Alfaro M."/>
            <person name="Sun H."/>
            <person name="Tritt A."/>
            <person name="Yoshinaga Y."/>
            <person name="Zwiers L.-H."/>
            <person name="Turgeon B."/>
            <person name="Goodwin S."/>
            <person name="Spatafora J."/>
            <person name="Crous P."/>
            <person name="Grigoriev I."/>
        </authorList>
    </citation>
    <scope>NUCLEOTIDE SEQUENCE</scope>
    <source>
        <strain evidence="15">CBS 122681</strain>
    </source>
</reference>
<evidence type="ECO:0000256" key="8">
    <source>
        <dbReference type="ARBA" id="ARBA00022723"/>
    </source>
</evidence>
<dbReference type="PANTHER" id="PTHR21454">
    <property type="entry name" value="DPH3 HOMOLOG-RELATED"/>
    <property type="match status" value="1"/>
</dbReference>
<dbReference type="Gene3D" id="3.10.660.10">
    <property type="entry name" value="DPH Zinc finger"/>
    <property type="match status" value="1"/>
</dbReference>
<keyword evidence="16" id="KW-1185">Reference proteome</keyword>
<evidence type="ECO:0000259" key="13">
    <source>
        <dbReference type="PROSITE" id="PS50076"/>
    </source>
</evidence>
<organism evidence="15 16">
    <name type="scientific">Lophiostoma macrostomum CBS 122681</name>
    <dbReference type="NCBI Taxonomy" id="1314788"/>
    <lineage>
        <taxon>Eukaryota</taxon>
        <taxon>Fungi</taxon>
        <taxon>Dikarya</taxon>
        <taxon>Ascomycota</taxon>
        <taxon>Pezizomycotina</taxon>
        <taxon>Dothideomycetes</taxon>
        <taxon>Pleosporomycetidae</taxon>
        <taxon>Pleosporales</taxon>
        <taxon>Lophiostomataceae</taxon>
        <taxon>Lophiostoma</taxon>
    </lineage>
</organism>
<feature type="domain" description="DPH-type MB" evidence="14">
    <location>
        <begin position="143"/>
        <end position="209"/>
    </location>
</feature>
<dbReference type="InterPro" id="IPR044248">
    <property type="entry name" value="DPH3/4-like"/>
</dbReference>
<gene>
    <name evidence="15" type="ORF">K491DRAFT_695720</name>
</gene>
<dbReference type="GO" id="GO:0017183">
    <property type="term" value="P:protein histidyl modification to diphthamide"/>
    <property type="evidence" value="ECO:0007669"/>
    <property type="project" value="UniProtKB-UniPathway"/>
</dbReference>
<dbReference type="InterPro" id="IPR036671">
    <property type="entry name" value="DPH_MB_sf"/>
</dbReference>
<evidence type="ECO:0000256" key="1">
    <source>
        <dbReference type="ARBA" id="ARBA00003474"/>
    </source>
</evidence>
<sequence length="213" mass="23316">MPTRTYTNYYHVLGLETPARCRMPHAPASAVPTALSNAEVKAAYRRAVLRAHPDKQMEGTERVHGHDTRSRKAKEKEKQGGGGAGAGGVAYTVDDVKQAYQTLGNAAMRTQYDRWLAHQFTNGAFKDVDAGRVEARSEDFVAGLESVDLSEFEEGEAGEEDEGMWKRHCRCGGEFMVKESQLDGAADRGESEVVVGCKNCSLWVRVAFGVEDG</sequence>
<dbReference type="SUPFAM" id="SSF144217">
    <property type="entry name" value="CSL zinc finger"/>
    <property type="match status" value="1"/>
</dbReference>
<evidence type="ECO:0000313" key="16">
    <source>
        <dbReference type="Proteomes" id="UP000799324"/>
    </source>
</evidence>
<evidence type="ECO:0000256" key="11">
    <source>
        <dbReference type="ARBA" id="ARBA00023242"/>
    </source>
</evidence>
<evidence type="ECO:0000256" key="3">
    <source>
        <dbReference type="ARBA" id="ARBA00004496"/>
    </source>
</evidence>
<keyword evidence="11" id="KW-0539">Nucleus</keyword>
<dbReference type="GO" id="GO:0046872">
    <property type="term" value="F:metal ion binding"/>
    <property type="evidence" value="ECO:0007669"/>
    <property type="project" value="UniProtKB-KW"/>
</dbReference>
<dbReference type="PANTHER" id="PTHR21454:SF46">
    <property type="entry name" value="DIPHTHAMIDE BIOSYNTHESIS PROTEIN 4"/>
    <property type="match status" value="1"/>
</dbReference>
<dbReference type="PROSITE" id="PS51074">
    <property type="entry name" value="DPH_MB"/>
    <property type="match status" value="1"/>
</dbReference>
<comment type="subcellular location">
    <subcellularLocation>
        <location evidence="3">Cytoplasm</location>
    </subcellularLocation>
    <subcellularLocation>
        <location evidence="2">Nucleus</location>
    </subcellularLocation>
</comment>
<keyword evidence="7" id="KW-0963">Cytoplasm</keyword>
<dbReference type="InterPro" id="IPR036869">
    <property type="entry name" value="J_dom_sf"/>
</dbReference>
<keyword evidence="10" id="KW-0408">Iron</keyword>